<protein>
    <submittedName>
        <fullName evidence="3">mRNA-degrading endonuclease toxin of MazEF toxin-antitoxin module</fullName>
    </submittedName>
</protein>
<evidence type="ECO:0000313" key="4">
    <source>
        <dbReference type="Proteomes" id="UP000294558"/>
    </source>
</evidence>
<evidence type="ECO:0000256" key="1">
    <source>
        <dbReference type="ARBA" id="ARBA00007521"/>
    </source>
</evidence>
<sequence>MDVGDVYDADLNEDRRRRVLVISPARFNRLAGRAVVIPEQHGSPDDVLDPWRVVVDDTVYAVDHVRSVPAERLLKLIDRAPAAAVNTIRRAMRAIT</sequence>
<dbReference type="RefSeq" id="WP_133870594.1">
    <property type="nucleotide sequence ID" value="NZ_JAVJPS010000006.1"/>
</dbReference>
<keyword evidence="3" id="KW-0540">Nuclease</keyword>
<keyword evidence="3" id="KW-0378">Hydrolase</keyword>
<organism evidence="3 4">
    <name type="scientific">Ilumatobacter fluminis</name>
    <dbReference type="NCBI Taxonomy" id="467091"/>
    <lineage>
        <taxon>Bacteria</taxon>
        <taxon>Bacillati</taxon>
        <taxon>Actinomycetota</taxon>
        <taxon>Acidimicrobiia</taxon>
        <taxon>Acidimicrobiales</taxon>
        <taxon>Ilumatobacteraceae</taxon>
        <taxon>Ilumatobacter</taxon>
    </lineage>
</organism>
<keyword evidence="4" id="KW-1185">Reference proteome</keyword>
<accession>A0A4R7I4V3</accession>
<dbReference type="OrthoDB" id="3199616at2"/>
<comment type="similarity">
    <text evidence="1">Belongs to the PemK/MazF family.</text>
</comment>
<dbReference type="SUPFAM" id="SSF50118">
    <property type="entry name" value="Cell growth inhibitor/plasmid maintenance toxic component"/>
    <property type="match status" value="1"/>
</dbReference>
<proteinExistence type="inferred from homology"/>
<dbReference type="GO" id="GO:0003677">
    <property type="term" value="F:DNA binding"/>
    <property type="evidence" value="ECO:0007669"/>
    <property type="project" value="InterPro"/>
</dbReference>
<dbReference type="Proteomes" id="UP000294558">
    <property type="component" value="Unassembled WGS sequence"/>
</dbReference>
<dbReference type="InterPro" id="IPR003477">
    <property type="entry name" value="PemK-like"/>
</dbReference>
<comment type="caution">
    <text evidence="3">The sequence shown here is derived from an EMBL/GenBank/DDBJ whole genome shotgun (WGS) entry which is preliminary data.</text>
</comment>
<dbReference type="Pfam" id="PF02452">
    <property type="entry name" value="PemK_toxin"/>
    <property type="match status" value="1"/>
</dbReference>
<evidence type="ECO:0000313" key="3">
    <source>
        <dbReference type="EMBL" id="TDT18370.1"/>
    </source>
</evidence>
<reference evidence="3 4" key="1">
    <citation type="submission" date="2019-03" db="EMBL/GenBank/DDBJ databases">
        <title>Sequencing the genomes of 1000 actinobacteria strains.</title>
        <authorList>
            <person name="Klenk H.-P."/>
        </authorList>
    </citation>
    <scope>NUCLEOTIDE SEQUENCE [LARGE SCALE GENOMIC DNA]</scope>
    <source>
        <strain evidence="3 4">DSM 18936</strain>
    </source>
</reference>
<dbReference type="InterPro" id="IPR011067">
    <property type="entry name" value="Plasmid_toxin/cell-grow_inhib"/>
</dbReference>
<name>A0A4R7I4V3_9ACTN</name>
<dbReference type="Gene3D" id="2.30.30.110">
    <property type="match status" value="1"/>
</dbReference>
<evidence type="ECO:0000256" key="2">
    <source>
        <dbReference type="ARBA" id="ARBA00022649"/>
    </source>
</evidence>
<dbReference type="AlphaFoldDB" id="A0A4R7I4V3"/>
<keyword evidence="3" id="KW-0255">Endonuclease</keyword>
<dbReference type="GO" id="GO:0004519">
    <property type="term" value="F:endonuclease activity"/>
    <property type="evidence" value="ECO:0007669"/>
    <property type="project" value="UniProtKB-KW"/>
</dbReference>
<keyword evidence="2" id="KW-1277">Toxin-antitoxin system</keyword>
<dbReference type="EMBL" id="SOAU01000001">
    <property type="protein sequence ID" value="TDT18370.1"/>
    <property type="molecule type" value="Genomic_DNA"/>
</dbReference>
<gene>
    <name evidence="3" type="ORF">BDK89_3990</name>
</gene>